<dbReference type="Proteomes" id="UP001327560">
    <property type="component" value="Chromosome 5"/>
</dbReference>
<dbReference type="EMBL" id="CP136894">
    <property type="protein sequence ID" value="WOL07109.1"/>
    <property type="molecule type" value="Genomic_DNA"/>
</dbReference>
<gene>
    <name evidence="2" type="ORF">Cni_G15846</name>
</gene>
<reference evidence="2 3" key="1">
    <citation type="submission" date="2023-10" db="EMBL/GenBank/DDBJ databases">
        <title>Chromosome-scale genome assembly provides insights into flower coloration mechanisms of Canna indica.</title>
        <authorList>
            <person name="Li C."/>
        </authorList>
    </citation>
    <scope>NUCLEOTIDE SEQUENCE [LARGE SCALE GENOMIC DNA]</scope>
    <source>
        <tissue evidence="2">Flower</tissue>
    </source>
</reference>
<proteinExistence type="predicted"/>
<accession>A0AAQ3QDP1</accession>
<organism evidence="2 3">
    <name type="scientific">Canna indica</name>
    <name type="common">Indian-shot</name>
    <dbReference type="NCBI Taxonomy" id="4628"/>
    <lineage>
        <taxon>Eukaryota</taxon>
        <taxon>Viridiplantae</taxon>
        <taxon>Streptophyta</taxon>
        <taxon>Embryophyta</taxon>
        <taxon>Tracheophyta</taxon>
        <taxon>Spermatophyta</taxon>
        <taxon>Magnoliopsida</taxon>
        <taxon>Liliopsida</taxon>
        <taxon>Zingiberales</taxon>
        <taxon>Cannaceae</taxon>
        <taxon>Canna</taxon>
    </lineage>
</organism>
<protein>
    <submittedName>
        <fullName evidence="2">Uncharacterized protein</fullName>
    </submittedName>
</protein>
<sequence>MASCDFLSPANVLARSTFDGFALCADCDSDAHGGGGAVSHHHHQRIPIEGFSSCPSAAELAASWGLFPRTVKRQKTTQSKQPLLQQLTELTDMEFAAPLTCNLSAKMPQRTTQEMPYTSLLMLAPSELKGSDRLTEEELLLDSSPPAQPAAPAQTQGALFYGMNP</sequence>
<name>A0AAQ3QDP1_9LILI</name>
<feature type="region of interest" description="Disordered" evidence="1">
    <location>
        <begin position="142"/>
        <end position="165"/>
    </location>
</feature>
<evidence type="ECO:0000313" key="3">
    <source>
        <dbReference type="Proteomes" id="UP001327560"/>
    </source>
</evidence>
<evidence type="ECO:0000256" key="1">
    <source>
        <dbReference type="SAM" id="MobiDB-lite"/>
    </source>
</evidence>
<keyword evidence="3" id="KW-1185">Reference proteome</keyword>
<evidence type="ECO:0000313" key="2">
    <source>
        <dbReference type="EMBL" id="WOL07109.1"/>
    </source>
</evidence>
<dbReference type="AlphaFoldDB" id="A0AAQ3QDP1"/>